<comment type="caution">
    <text evidence="1">The sequence shown here is derived from an EMBL/GenBank/DDBJ whole genome shotgun (WGS) entry which is preliminary data.</text>
</comment>
<accession>A0A8T0J2R3</accession>
<dbReference type="AlphaFoldDB" id="A0A8T0J2R3"/>
<keyword evidence="2" id="KW-1185">Reference proteome</keyword>
<dbReference type="EMBL" id="CM026421">
    <property type="protein sequence ID" value="KAG0589248.1"/>
    <property type="molecule type" value="Genomic_DNA"/>
</dbReference>
<protein>
    <submittedName>
        <fullName evidence="1">Uncharacterized protein</fullName>
    </submittedName>
</protein>
<reference evidence="1" key="1">
    <citation type="submission" date="2020-06" db="EMBL/GenBank/DDBJ databases">
        <title>WGS assembly of Ceratodon purpureus strain R40.</title>
        <authorList>
            <person name="Carey S.B."/>
            <person name="Jenkins J."/>
            <person name="Shu S."/>
            <person name="Lovell J.T."/>
            <person name="Sreedasyam A."/>
            <person name="Maumus F."/>
            <person name="Tiley G.P."/>
            <person name="Fernandez-Pozo N."/>
            <person name="Barry K."/>
            <person name="Chen C."/>
            <person name="Wang M."/>
            <person name="Lipzen A."/>
            <person name="Daum C."/>
            <person name="Saski C.A."/>
            <person name="Payton A.C."/>
            <person name="Mcbreen J.C."/>
            <person name="Conrad R.E."/>
            <person name="Kollar L.M."/>
            <person name="Olsson S."/>
            <person name="Huttunen S."/>
            <person name="Landis J.B."/>
            <person name="Wickett N.J."/>
            <person name="Johnson M.G."/>
            <person name="Rensing S.A."/>
            <person name="Grimwood J."/>
            <person name="Schmutz J."/>
            <person name="Mcdaniel S.F."/>
        </authorList>
    </citation>
    <scope>NUCLEOTIDE SEQUENCE</scope>
    <source>
        <strain evidence="1">R40</strain>
    </source>
</reference>
<proteinExistence type="predicted"/>
<dbReference type="Proteomes" id="UP000822688">
    <property type="component" value="Chromosome 1"/>
</dbReference>
<name>A0A8T0J2R3_CERPU</name>
<organism evidence="1 2">
    <name type="scientific">Ceratodon purpureus</name>
    <name type="common">Fire moss</name>
    <name type="synonym">Dicranum purpureum</name>
    <dbReference type="NCBI Taxonomy" id="3225"/>
    <lineage>
        <taxon>Eukaryota</taxon>
        <taxon>Viridiplantae</taxon>
        <taxon>Streptophyta</taxon>
        <taxon>Embryophyta</taxon>
        <taxon>Bryophyta</taxon>
        <taxon>Bryophytina</taxon>
        <taxon>Bryopsida</taxon>
        <taxon>Dicranidae</taxon>
        <taxon>Pseudoditrichales</taxon>
        <taxon>Ditrichaceae</taxon>
        <taxon>Ceratodon</taxon>
    </lineage>
</organism>
<evidence type="ECO:0000313" key="1">
    <source>
        <dbReference type="EMBL" id="KAG0589248.1"/>
    </source>
</evidence>
<gene>
    <name evidence="1" type="ORF">KC19_1G007100</name>
</gene>
<evidence type="ECO:0000313" key="2">
    <source>
        <dbReference type="Proteomes" id="UP000822688"/>
    </source>
</evidence>
<sequence length="67" mass="7370">MCGAMEVLVIGLRFRAVMWNKADHRDSKSAQDSQSDNYLCSSIPAGRSVVTLPLLDSDLLSKLVVEM</sequence>